<dbReference type="EMBL" id="LR824010">
    <property type="protein sequence ID" value="CAH0625391.1"/>
    <property type="molecule type" value="Genomic_DNA"/>
</dbReference>
<evidence type="ECO:0000313" key="3">
    <source>
        <dbReference type="EMBL" id="CAH0625391.1"/>
    </source>
</evidence>
<keyword evidence="4" id="KW-1185">Reference proteome</keyword>
<dbReference type="Pfam" id="PF16092">
    <property type="entry name" value="CFAP61_N"/>
    <property type="match status" value="1"/>
</dbReference>
<evidence type="ECO:0000259" key="2">
    <source>
        <dbReference type="Pfam" id="PF23150"/>
    </source>
</evidence>
<dbReference type="InterPro" id="IPR038884">
    <property type="entry name" value="CFAP61"/>
</dbReference>
<dbReference type="InterPro" id="IPR056299">
    <property type="entry name" value="CFAP61_dimer"/>
</dbReference>
<dbReference type="PANTHER" id="PTHR21178:SF8">
    <property type="entry name" value="CILIA- AND FLAGELLA-ASSOCIATED PROTEIN 61"/>
    <property type="match status" value="1"/>
</dbReference>
<name>A0A9P0BW29_CHRIL</name>
<reference evidence="3" key="1">
    <citation type="submission" date="2021-12" db="EMBL/GenBank/DDBJ databases">
        <authorList>
            <person name="King R."/>
        </authorList>
    </citation>
    <scope>NUCLEOTIDE SEQUENCE</scope>
</reference>
<dbReference type="Gene3D" id="3.50.50.60">
    <property type="entry name" value="FAD/NAD(P)-binding domain"/>
    <property type="match status" value="2"/>
</dbReference>
<dbReference type="Pfam" id="PF23150">
    <property type="entry name" value="CFAP61_dimer"/>
    <property type="match status" value="1"/>
</dbReference>
<organism evidence="3 4">
    <name type="scientific">Chrysodeixis includens</name>
    <name type="common">Soybean looper</name>
    <name type="synonym">Pseudoplusia includens</name>
    <dbReference type="NCBI Taxonomy" id="689277"/>
    <lineage>
        <taxon>Eukaryota</taxon>
        <taxon>Metazoa</taxon>
        <taxon>Ecdysozoa</taxon>
        <taxon>Arthropoda</taxon>
        <taxon>Hexapoda</taxon>
        <taxon>Insecta</taxon>
        <taxon>Pterygota</taxon>
        <taxon>Neoptera</taxon>
        <taxon>Endopterygota</taxon>
        <taxon>Lepidoptera</taxon>
        <taxon>Glossata</taxon>
        <taxon>Ditrysia</taxon>
        <taxon>Noctuoidea</taxon>
        <taxon>Noctuidae</taxon>
        <taxon>Plusiinae</taxon>
        <taxon>Chrysodeixis</taxon>
    </lineage>
</organism>
<dbReference type="PANTHER" id="PTHR21178">
    <property type="entry name" value="CILIA- AND FLAGELLA-ASSOCIATED PROTEIN 61"/>
    <property type="match status" value="1"/>
</dbReference>
<proteinExistence type="predicted"/>
<accession>A0A9P0BW29</accession>
<evidence type="ECO:0000313" key="4">
    <source>
        <dbReference type="Proteomes" id="UP001154114"/>
    </source>
</evidence>
<feature type="domain" description="CFAP61 dimerisation" evidence="2">
    <location>
        <begin position="1094"/>
        <end position="1206"/>
    </location>
</feature>
<evidence type="ECO:0008006" key="5">
    <source>
        <dbReference type="Google" id="ProtNLM"/>
    </source>
</evidence>
<evidence type="ECO:0000259" key="1">
    <source>
        <dbReference type="Pfam" id="PF16092"/>
    </source>
</evidence>
<dbReference type="SUPFAM" id="SSF51905">
    <property type="entry name" value="FAD/NAD(P)-binding domain"/>
    <property type="match status" value="2"/>
</dbReference>
<feature type="domain" description="Cilia- and flagella-associated protein 61 N-terminal" evidence="1">
    <location>
        <begin position="3"/>
        <end position="213"/>
    </location>
</feature>
<gene>
    <name evidence="3" type="ORF">CINC_LOCUS12005</name>
</gene>
<dbReference type="OrthoDB" id="642895at2759"/>
<dbReference type="Proteomes" id="UP001154114">
    <property type="component" value="Chromosome 7"/>
</dbReference>
<dbReference type="InterPro" id="IPR032151">
    <property type="entry name" value="CFAP61_N"/>
</dbReference>
<protein>
    <recommendedName>
        <fullName evidence="5">Cilia- and flagella-associated protein 61 N-terminal domain-containing protein</fullName>
    </recommendedName>
</protein>
<dbReference type="InterPro" id="IPR036188">
    <property type="entry name" value="FAD/NAD-bd_sf"/>
</dbReference>
<sequence>MIDENKEVTGFIAFSDHPDILGLHPSEWENWIRNLFQRFYLSRNTLFIHFMCCTDAVKDFFLEEAFIAVFLNDYYLQYIVLAVPLFCPDELITRFLTYKKRNIYKYLPKGKEGFGDYLLSALRADFCPKLKMRRAVEEDNDDLVEILDKKCPRLKQLYGEYYISEIIGRHPESTRKIIVADIQGRAVAVMCLNTDINYKKLQKIYELRPYHGLKTATALEKEHCKRSNALLSDFGEPIMLGKWSPFDEPSRFKCNPQRDFQTKSKTLTRNMKNSSRVNFQGQAGSMDHVIVRCQSEDFSEMCYMPSPSLSASLFSVVNLLDEDPFDYDIVNIDTALILNETRSQDMLKSTLSLVGKHSSDANDSFSKTHKLEERSSLQARKIKFPRPRPKMNINLEEKDSEYHGGKNAFMIELCAFREDIDDRHAYDLLEAAFELTKDYDYCIIRVPTSDKTFPLLQHFCYVPTKQKVCCNYSLYVAHRSSVLGKLRVREAEIIDIPQIARLMANLDGKETIATVEQMINKPENQATPDQIDFLRGRFNLDSYQIHKYHVVANGLEAGFGTLKCAIAYPVFEPHFRYFTRELMRLSGHSTLLWMTAYRNKWTIHKANSIVASMIPLTPRPVDIDSEAVPELKRISTLIEKITPFSCWFISRKFTSIPRADVNTRIVIVGASRTALGFINSLLFGQTSTYLTFTDVTLVSPNGLPYIRRSKPIAESMFLKHYRTTDKYLKSVPYTYYMNVIQGTMMEIDLHEKFITLTSGRRFHYDFLFLCFGKQYQHPDHMKQLIQRDIQMKYSASQYTRLDEPTLSDTEIQITNDETPENVFIVNTVAEASRALDYVKQFAFDCHRKIIVYGATIHAYLCINALLDMRVRPESIVFVEPFPYENPTKTRVSVFHNTNVDQTMIDILQSLNIKVYRSFYFKSWSTTIDNIITRADFLSYADYVEIECAALFYYGTIGVNMRAFIAIHKSGLAYDGGIVVDHECRTLDPYVYAAGPCTRYHKRYRADSRSHKYYDCYELGEKLGAQIRNQLDPLFTGATPAFRYKWLDDLVDADKLSYYNRLGSTSGKLSAISLHKGKAFHGSDYARPEMALIDLTKPSVMCCVLPGGLKYLEVRSPGLKTPHNYVQSLDYNGFVMETFKGGYFKIHLTKDLVVDGITCLCQGKFSLENFKYLYGRPASELNNMHVRYMAHKLDDFFKYFRSPWAFFLYHDHSDDLFAMIKQLFPKGENKGKTLKEALREVGVKQSCSCPIFTINTKMDIQANFEKSPHIEAVTDYVIDWLSRNDILLPMYLQPGQTAQYAHDLQNHPVFAKKEKTLSEQKDHIEKDMFKFFGSNSPSKTSESL</sequence>